<accession>A0AAD3HDZ1</accession>
<dbReference type="EMBL" id="BLLK01000068">
    <property type="protein sequence ID" value="GFH59523.1"/>
    <property type="molecule type" value="Genomic_DNA"/>
</dbReference>
<sequence>MVEDDDNVLASSIHSDKVNVSSKVTNISKVEIDKRINNAVTIEEEGKYNGGSNSSTYLTMYGDHRVPSSLAALPPWLQEYIAWNQKERTTKDPKDLKYIVMKCIKSQTRCGGFSDRLRPLPFYLLLAQKTNRIVCIYWDRPMRLEHYLQVPKNGLDWACPSTFEGDTGIRDVNAKFLIRMDEKVKKYALQLVSRIKSSKQTYIALDTSQSTDQINCMNNIFNAYSYQDRMPKVSKWMHINMMEHIFRIMFKPIPAIARNINVTMTKLGLVEGNYTSIHLRTRYPTSRLKHILGKNMSALDHGHFTPKFDGRYKSYLMQLTNNAVECGYLLDTKRPIVFISDSTDLVDHVIENKINVRGLKVQILGVKQRPNIIHLEFDNTNLEDTFYPLFEDLLIMGGGSCVAHGLGSFGAFGAGLTGNRCRAMHRNYRGAPIKCPNNDTSIELIPITNNELMLD</sequence>
<gene>
    <name evidence="1" type="ORF">CTEN210_15999</name>
</gene>
<name>A0AAD3HDZ1_9STRA</name>
<keyword evidence="2" id="KW-1185">Reference proteome</keyword>
<organism evidence="1 2">
    <name type="scientific">Chaetoceros tenuissimus</name>
    <dbReference type="NCBI Taxonomy" id="426638"/>
    <lineage>
        <taxon>Eukaryota</taxon>
        <taxon>Sar</taxon>
        <taxon>Stramenopiles</taxon>
        <taxon>Ochrophyta</taxon>
        <taxon>Bacillariophyta</taxon>
        <taxon>Coscinodiscophyceae</taxon>
        <taxon>Chaetocerotophycidae</taxon>
        <taxon>Chaetocerotales</taxon>
        <taxon>Chaetocerotaceae</taxon>
        <taxon>Chaetoceros</taxon>
    </lineage>
</organism>
<comment type="caution">
    <text evidence="1">The sequence shown here is derived from an EMBL/GenBank/DDBJ whole genome shotgun (WGS) entry which is preliminary data.</text>
</comment>
<reference evidence="1 2" key="1">
    <citation type="journal article" date="2021" name="Sci. Rep.">
        <title>The genome of the diatom Chaetoceros tenuissimus carries an ancient integrated fragment of an extant virus.</title>
        <authorList>
            <person name="Hongo Y."/>
            <person name="Kimura K."/>
            <person name="Takaki Y."/>
            <person name="Yoshida Y."/>
            <person name="Baba S."/>
            <person name="Kobayashi G."/>
            <person name="Nagasaki K."/>
            <person name="Hano T."/>
            <person name="Tomaru Y."/>
        </authorList>
    </citation>
    <scope>NUCLEOTIDE SEQUENCE [LARGE SCALE GENOMIC DNA]</scope>
    <source>
        <strain evidence="1 2">NIES-3715</strain>
    </source>
</reference>
<evidence type="ECO:0000313" key="1">
    <source>
        <dbReference type="EMBL" id="GFH59523.1"/>
    </source>
</evidence>
<proteinExistence type="predicted"/>
<dbReference type="Proteomes" id="UP001054902">
    <property type="component" value="Unassembled WGS sequence"/>
</dbReference>
<evidence type="ECO:0000313" key="2">
    <source>
        <dbReference type="Proteomes" id="UP001054902"/>
    </source>
</evidence>
<protein>
    <submittedName>
        <fullName evidence="1">Uncharacterized protein</fullName>
    </submittedName>
</protein>
<dbReference type="AlphaFoldDB" id="A0AAD3HDZ1"/>